<dbReference type="Proteomes" id="UP000215137">
    <property type="component" value="Chromosome"/>
</dbReference>
<dbReference type="KEGG" id="bko:CKF48_00690"/>
<evidence type="ECO:0000313" key="1">
    <source>
        <dbReference type="EMBL" id="ASV65970.1"/>
    </source>
</evidence>
<name>A0A248TCX7_9BACI</name>
<protein>
    <recommendedName>
        <fullName evidence="3">Flagellar hook-length control protein-like C-terminal domain-containing protein</fullName>
    </recommendedName>
</protein>
<accession>A0A248TCX7</accession>
<gene>
    <name evidence="1" type="ORF">CKF48_00690</name>
</gene>
<organism evidence="1 2">
    <name type="scientific">Cytobacillus kochii</name>
    <dbReference type="NCBI Taxonomy" id="859143"/>
    <lineage>
        <taxon>Bacteria</taxon>
        <taxon>Bacillati</taxon>
        <taxon>Bacillota</taxon>
        <taxon>Bacilli</taxon>
        <taxon>Bacillales</taxon>
        <taxon>Bacillaceae</taxon>
        <taxon>Cytobacillus</taxon>
    </lineage>
</organism>
<evidence type="ECO:0000313" key="2">
    <source>
        <dbReference type="Proteomes" id="UP000215137"/>
    </source>
</evidence>
<proteinExistence type="predicted"/>
<dbReference type="EMBL" id="CP022983">
    <property type="protein sequence ID" value="ASV65970.1"/>
    <property type="molecule type" value="Genomic_DNA"/>
</dbReference>
<dbReference type="OrthoDB" id="2351076at2"/>
<reference evidence="1 2" key="1">
    <citation type="submission" date="2017-08" db="EMBL/GenBank/DDBJ databases">
        <title>Complete Genome Sequence of Bacillus kochii Oregon-R-modENCODE STRAIN BDGP4, isolated from Drosophila melanogaster gut.</title>
        <authorList>
            <person name="Wan K.H."/>
            <person name="Yu C."/>
            <person name="Park S."/>
            <person name="Hammonds A.S."/>
            <person name="Booth B.W."/>
            <person name="Celniker S.E."/>
        </authorList>
    </citation>
    <scope>NUCLEOTIDE SEQUENCE [LARGE SCALE GENOMIC DNA]</scope>
    <source>
        <strain evidence="1 2">BDGP4</strain>
    </source>
</reference>
<evidence type="ECO:0008006" key="3">
    <source>
        <dbReference type="Google" id="ProtNLM"/>
    </source>
</evidence>
<dbReference type="AlphaFoldDB" id="A0A248TCX7"/>
<sequence>MEVNELTLVSKDPIKNQPLMLRPGQLLKGKVLKVNEENMAEIQIGAQKIYAKTAINLINNSDIWFVVQKNGEGINLQIIDENQLLKGISPQAILQTMGINATQEKVELVKWFQSREVPLTQSLVKSFTHWMTGDTKQDIAVFKTLLDRRLPLTKEVFNAVHSMKNEPTITFAINNLQHKLTPYLNNETAQTLDNLLNKFNHLFNDKMITSLMDGWLKNSVQAKESFSLLQKLGVFSSKSSEEQIIQQLLYTSSDEKNKAILSLLQNIQSGGLQKQTAPFLLTLTKLNHAFSFTWESGTNLQASIKNGEITLPLNANQITSLIKDGLAKLYDHPSIPIKQTSLPLVDVYSRMQEQLQVLENINKNAYSKTQQLLYNIAEENRQQLHNPVMIKGELKQILAIFGLTYEQQLNERQPINIQAIKPLILQLIKEIQQPALSEAAKELLNKITGMQLLSHDTNGLSHFALQLPFPLSPFSKLLSMQWSSKRKKNGEIDPSFCRVLFHLNMETLGETYIKLQIQNRVITMNISTENKKLLPDTQPYEELIKRKLNETNYQLTQINFSEITSKVEEDKKDKTDTFQITGVDMRI</sequence>
<dbReference type="RefSeq" id="WP_095369545.1">
    <property type="nucleotide sequence ID" value="NZ_CP022983.1"/>
</dbReference>
<keyword evidence="2" id="KW-1185">Reference proteome</keyword>